<dbReference type="EMBL" id="SLZV01000051">
    <property type="protein sequence ID" value="TCS59788.1"/>
    <property type="molecule type" value="Genomic_DNA"/>
</dbReference>
<dbReference type="InterPro" id="IPR041073">
    <property type="entry name" value="MobL"/>
</dbReference>
<feature type="region of interest" description="Disordered" evidence="1">
    <location>
        <begin position="1"/>
        <end position="24"/>
    </location>
</feature>
<organism evidence="3 4">
    <name type="scientific">Faecalimonas umbilicata</name>
    <dbReference type="NCBI Taxonomy" id="1912855"/>
    <lineage>
        <taxon>Bacteria</taxon>
        <taxon>Bacillati</taxon>
        <taxon>Bacillota</taxon>
        <taxon>Clostridia</taxon>
        <taxon>Lachnospirales</taxon>
        <taxon>Lachnospiraceae</taxon>
        <taxon>Faecalimonas</taxon>
    </lineage>
</organism>
<reference evidence="2 5" key="1">
    <citation type="journal article" date="2018" name="Int. J. Syst. Evol. Microbiol.">
        <title>Draft Genome Sequence of Faecalimonas umbilicata JCM 30896T, an Acetate-Producing Bacterium Isolated from Human Feces.</title>
        <authorList>
            <person name="Sakamoto M."/>
            <person name="Ikeyama N."/>
            <person name="Yuki M."/>
            <person name="Ohkuma M."/>
        </authorList>
    </citation>
    <scope>NUCLEOTIDE SEQUENCE [LARGE SCALE GENOMIC DNA]</scope>
    <source>
        <strain evidence="2 5">EGH7</strain>
    </source>
</reference>
<reference evidence="3 4" key="2">
    <citation type="submission" date="2019-03" db="EMBL/GenBank/DDBJ databases">
        <title>Genomic Encyclopedia of Type Strains, Phase IV (KMG-IV): sequencing the most valuable type-strain genomes for metagenomic binning, comparative biology and taxonomic classification.</title>
        <authorList>
            <person name="Goeker M."/>
        </authorList>
    </citation>
    <scope>NUCLEOTIDE SEQUENCE [LARGE SCALE GENOMIC DNA]</scope>
    <source>
        <strain evidence="3 4">DSM 103426</strain>
    </source>
</reference>
<dbReference type="Proteomes" id="UP000294613">
    <property type="component" value="Unassembled WGS sequence"/>
</dbReference>
<proteinExistence type="predicted"/>
<sequence>MDTREVKRRRCPNGHPGSGKKSMGEIKAGVTLMQDFCRPNSDKFKSYVDYIDRVEAQRGNAVETYNLFHDYMGNPNKSTGLFTRDKDNLMFEEKRELKAVFETAQRNESLMWQTVISFDNQWLENNGLYDQKNSILDEQKLKEVARLAINRMLKNEGLDHAVWSAAIHYNTDNIHIHVATVEPFPIREKIVYQGKEEVRGKFKLKNIEMCKSIVANEIMQTREVNLKLNQIIRKNLVETAREWKFAEDPHIRKKFLELYESLPKVDRKLWNYGNPVMQPYRTMIDEISRTYIEKYHSDEYKEFRYLLEEQSRKYAQAYGKNVDRNFEQGKEQDLLKRMGNSVLNAVKMYEKQIEKKEDILEEKMKSEEKREKDIKEERGEKVKTRENRRENIHFEKGTEQGKATSKENVNHFPPGQSYQKIERKKYRRTITELDRALFKLQRSFRQEEVRALKNIRQYDREQEYELEI</sequence>
<feature type="compositionally biased region" description="Basic residues" evidence="1">
    <location>
        <begin position="1"/>
        <end position="12"/>
    </location>
</feature>
<evidence type="ECO:0000256" key="1">
    <source>
        <dbReference type="SAM" id="MobiDB-lite"/>
    </source>
</evidence>
<dbReference type="Proteomes" id="UP000702954">
    <property type="component" value="Unassembled WGS sequence"/>
</dbReference>
<evidence type="ECO:0000313" key="3">
    <source>
        <dbReference type="EMBL" id="TCS59788.1"/>
    </source>
</evidence>
<gene>
    <name evidence="3" type="ORF">EDD74_1517</name>
    <name evidence="2" type="ORF">FAEUMB_26460</name>
</gene>
<evidence type="ECO:0000313" key="5">
    <source>
        <dbReference type="Proteomes" id="UP000702954"/>
    </source>
</evidence>
<evidence type="ECO:0000313" key="2">
    <source>
        <dbReference type="EMBL" id="GBU06105.1"/>
    </source>
</evidence>
<accession>A0A4R3J1Y1</accession>
<dbReference type="RefSeq" id="WP_116442190.1">
    <property type="nucleotide sequence ID" value="NZ_SLZV01000051.1"/>
</dbReference>
<evidence type="ECO:0000313" key="4">
    <source>
        <dbReference type="Proteomes" id="UP000294613"/>
    </source>
</evidence>
<dbReference type="NCBIfam" id="NF041498">
    <property type="entry name" value="MobP2"/>
    <property type="match status" value="1"/>
</dbReference>
<dbReference type="AlphaFoldDB" id="A0A4R3J1Y1"/>
<comment type="caution">
    <text evidence="3">The sequence shown here is derived from an EMBL/GenBank/DDBJ whole genome shotgun (WGS) entry which is preliminary data.</text>
</comment>
<name>A0A4R3J1Y1_9FIRM</name>
<protein>
    <submittedName>
        <fullName evidence="3">Uncharacterized protein</fullName>
    </submittedName>
</protein>
<keyword evidence="5" id="KW-1185">Reference proteome</keyword>
<dbReference type="EMBL" id="BHEO01000008">
    <property type="protein sequence ID" value="GBU06105.1"/>
    <property type="molecule type" value="Genomic_DNA"/>
</dbReference>
<dbReference type="Pfam" id="PF18555">
    <property type="entry name" value="MobL"/>
    <property type="match status" value="1"/>
</dbReference>
<dbReference type="InterPro" id="IPR048101">
    <property type="entry name" value="MobP2"/>
</dbReference>
<feature type="region of interest" description="Disordered" evidence="1">
    <location>
        <begin position="364"/>
        <end position="384"/>
    </location>
</feature>